<sequence>MDKMKMKLEIVLGTKEELLFEAPGGLKLSENGLDNFLLSLSTLPFWLSCKSSSSYRLRRWRKRKRKRQALKVTKKLKSQTASGYSNDSNPFGDSNLNEKFVWRKKIERGVSHGLPLETYSLRSEKKKQKERMAEIEKVKKRREERAIEKAKYEEEMSIVRILANITLHVEALTIVGMGFV</sequence>
<reference evidence="3" key="1">
    <citation type="journal article" date="2023" name="Plant J.">
        <title>The genome of the king protea, Protea cynaroides.</title>
        <authorList>
            <person name="Chang J."/>
            <person name="Duong T.A."/>
            <person name="Schoeman C."/>
            <person name="Ma X."/>
            <person name="Roodt D."/>
            <person name="Barker N."/>
            <person name="Li Z."/>
            <person name="Van de Peer Y."/>
            <person name="Mizrachi E."/>
        </authorList>
    </citation>
    <scope>NUCLEOTIDE SEQUENCE</scope>
    <source>
        <tissue evidence="3">Young leaves</tissue>
    </source>
</reference>
<keyword evidence="4" id="KW-1185">Reference proteome</keyword>
<keyword evidence="1" id="KW-0175">Coiled coil</keyword>
<feature type="coiled-coil region" evidence="1">
    <location>
        <begin position="125"/>
        <end position="155"/>
    </location>
</feature>
<dbReference type="OrthoDB" id="1751008at2759"/>
<protein>
    <submittedName>
        <fullName evidence="3">Uncharacterized protein</fullName>
    </submittedName>
</protein>
<dbReference type="EMBL" id="JAMYWD010000008">
    <property type="protein sequence ID" value="KAJ4962278.1"/>
    <property type="molecule type" value="Genomic_DNA"/>
</dbReference>
<evidence type="ECO:0000256" key="1">
    <source>
        <dbReference type="SAM" id="Coils"/>
    </source>
</evidence>
<dbReference type="GO" id="GO:0005737">
    <property type="term" value="C:cytoplasm"/>
    <property type="evidence" value="ECO:0007669"/>
    <property type="project" value="TreeGrafter"/>
</dbReference>
<dbReference type="GO" id="GO:0005681">
    <property type="term" value="C:spliceosomal complex"/>
    <property type="evidence" value="ECO:0007669"/>
    <property type="project" value="TreeGrafter"/>
</dbReference>
<feature type="compositionally biased region" description="Polar residues" evidence="2">
    <location>
        <begin position="78"/>
        <end position="90"/>
    </location>
</feature>
<dbReference type="PANTHER" id="PTHR21737">
    <property type="entry name" value="POLYGLUTAMINE BINDING PROTEIN 1/MARVEL MEMBRANE-ASSOCIATING DOMAIN CONTAINING 3"/>
    <property type="match status" value="1"/>
</dbReference>
<evidence type="ECO:0000313" key="4">
    <source>
        <dbReference type="Proteomes" id="UP001141806"/>
    </source>
</evidence>
<proteinExistence type="predicted"/>
<dbReference type="AlphaFoldDB" id="A0A9Q0H9Y8"/>
<evidence type="ECO:0000256" key="2">
    <source>
        <dbReference type="SAM" id="MobiDB-lite"/>
    </source>
</evidence>
<name>A0A9Q0H9Y8_9MAGN</name>
<evidence type="ECO:0000313" key="3">
    <source>
        <dbReference type="EMBL" id="KAJ4962278.1"/>
    </source>
</evidence>
<dbReference type="GO" id="GO:0045292">
    <property type="term" value="P:mRNA cis splicing, via spliceosome"/>
    <property type="evidence" value="ECO:0007669"/>
    <property type="project" value="TreeGrafter"/>
</dbReference>
<comment type="caution">
    <text evidence="3">The sequence shown here is derived from an EMBL/GenBank/DDBJ whole genome shotgun (WGS) entry which is preliminary data.</text>
</comment>
<dbReference type="PANTHER" id="PTHR21737:SF4">
    <property type="entry name" value="SPLICING FACTOR CACTIN"/>
    <property type="match status" value="1"/>
</dbReference>
<gene>
    <name evidence="3" type="ORF">NE237_022217</name>
</gene>
<accession>A0A9Q0H9Y8</accession>
<dbReference type="Proteomes" id="UP001141806">
    <property type="component" value="Unassembled WGS sequence"/>
</dbReference>
<feature type="region of interest" description="Disordered" evidence="2">
    <location>
        <begin position="71"/>
        <end position="90"/>
    </location>
</feature>
<organism evidence="3 4">
    <name type="scientific">Protea cynaroides</name>
    <dbReference type="NCBI Taxonomy" id="273540"/>
    <lineage>
        <taxon>Eukaryota</taxon>
        <taxon>Viridiplantae</taxon>
        <taxon>Streptophyta</taxon>
        <taxon>Embryophyta</taxon>
        <taxon>Tracheophyta</taxon>
        <taxon>Spermatophyta</taxon>
        <taxon>Magnoliopsida</taxon>
        <taxon>Proteales</taxon>
        <taxon>Proteaceae</taxon>
        <taxon>Protea</taxon>
    </lineage>
</organism>